<evidence type="ECO:0000313" key="8">
    <source>
        <dbReference type="EMBL" id="SHI98508.1"/>
    </source>
</evidence>
<feature type="domain" description="ABC3 transporter permease C-terminal" evidence="7">
    <location>
        <begin position="259"/>
        <end position="373"/>
    </location>
</feature>
<feature type="transmembrane region" description="Helical" evidence="6">
    <location>
        <begin position="308"/>
        <end position="330"/>
    </location>
</feature>
<dbReference type="EMBL" id="FQYL01000008">
    <property type="protein sequence ID" value="SHI98508.1"/>
    <property type="molecule type" value="Genomic_DNA"/>
</dbReference>
<feature type="domain" description="ABC3 transporter permease C-terminal" evidence="7">
    <location>
        <begin position="648"/>
        <end position="760"/>
    </location>
</feature>
<dbReference type="InterPro" id="IPR038766">
    <property type="entry name" value="Membrane_comp_ABC_pdt"/>
</dbReference>
<dbReference type="PROSITE" id="PS51257">
    <property type="entry name" value="PROKAR_LIPOPROTEIN"/>
    <property type="match status" value="1"/>
</dbReference>
<feature type="transmembrane region" description="Helical" evidence="6">
    <location>
        <begin position="640"/>
        <end position="665"/>
    </location>
</feature>
<accession>A0ABY1ICX4</accession>
<comment type="caution">
    <text evidence="8">The sequence shown here is derived from an EMBL/GenBank/DDBJ whole genome shotgun (WGS) entry which is preliminary data.</text>
</comment>
<feature type="transmembrane region" description="Helical" evidence="6">
    <location>
        <begin position="252"/>
        <end position="272"/>
    </location>
</feature>
<feature type="transmembrane region" description="Helical" evidence="6">
    <location>
        <begin position="736"/>
        <end position="757"/>
    </location>
</feature>
<feature type="transmembrane region" description="Helical" evidence="6">
    <location>
        <begin position="350"/>
        <end position="370"/>
    </location>
</feature>
<dbReference type="RefSeq" id="WP_073453203.1">
    <property type="nucleotide sequence ID" value="NZ_FQYL01000008.1"/>
</dbReference>
<keyword evidence="9" id="KW-1185">Reference proteome</keyword>
<dbReference type="PANTHER" id="PTHR30287:SF2">
    <property type="entry name" value="BLL1001 PROTEIN"/>
    <property type="match status" value="1"/>
</dbReference>
<sequence>MLRRLLRADLTRGAAVAVTLTALIALACSLASASARIIVDTTSATNQLARRANLPDLVQMHSGRLDADAITAWADARPDIVDHEIIESLPAPRAELWIGGANQADSFQEPAFVTAPRRIDLLMGDDGRPVDPSPGEIALPIHYSVTGAASVGDTVSVGTGESAISMRVVGFFRDAQMNSAMIPSKRLVVSPQDFEALTLRITEPEYYIEFDLADSARPGSVIAAYNDAGLPRQGIHVDSSMIRLMSALSTQLIAAVAVIVALVLAAVSVLALRCTVLTALEADLAQIAVLKAIGAAPGRIARLYLVKYLALTGIGAVIGYAVGVPLGAALEAPALTYLGAPPTSAWTFGLPWVAVLVLAGIVIGLTRLTLRRMGRLSAVEALRAGASGAVKARRHRWRLSRSRRLPALQWLGIRQALRPANTLMLGVLALATTTMLIPLNIASTLDNPSIATYLGAGEADLRIDARGGDEDLAATRDALEADPRIERSAVIQRRGYEMRVAGNRWEPLLIDIGDHDAFPMKYLSGRGPGGADEVALSYSQARAAGASEGTTVTVRGQRGDRDLTVTGVYQDITNNGLTAKALFDDGSPALWRLAYADARDGEDPRAIANDLRTTLPEAQVTAMTDYASQFFGATGSQVRLIALMTCAASLALSFLITALLVTLILTREREQAATLQALGAPMRSIRRHYFTRFGIIAVIGLVIGILLALSVGDIAVSTIMASRGAPGIELLPRARVVALMIPTAVIVTATAAIGLALRRLPTASPRTSE</sequence>
<keyword evidence="3 6" id="KW-0812">Transmembrane</keyword>
<reference evidence="8 9" key="1">
    <citation type="submission" date="2016-11" db="EMBL/GenBank/DDBJ databases">
        <authorList>
            <person name="Varghese N."/>
            <person name="Submissions S."/>
        </authorList>
    </citation>
    <scope>NUCLEOTIDE SEQUENCE [LARGE SCALE GENOMIC DNA]</scope>
    <source>
        <strain evidence="8 9">PA</strain>
    </source>
</reference>
<evidence type="ECO:0000256" key="5">
    <source>
        <dbReference type="ARBA" id="ARBA00023136"/>
    </source>
</evidence>
<dbReference type="Proteomes" id="UP000184390">
    <property type="component" value="Unassembled WGS sequence"/>
</dbReference>
<protein>
    <submittedName>
        <fullName evidence="8">ABC transport system permease protein</fullName>
    </submittedName>
</protein>
<evidence type="ECO:0000256" key="4">
    <source>
        <dbReference type="ARBA" id="ARBA00022989"/>
    </source>
</evidence>
<feature type="transmembrane region" description="Helical" evidence="6">
    <location>
        <begin position="423"/>
        <end position="441"/>
    </location>
</feature>
<dbReference type="Pfam" id="PF02687">
    <property type="entry name" value="FtsX"/>
    <property type="match status" value="2"/>
</dbReference>
<dbReference type="PANTHER" id="PTHR30287">
    <property type="entry name" value="MEMBRANE COMPONENT OF PREDICTED ABC SUPERFAMILY METABOLITE UPTAKE TRANSPORTER"/>
    <property type="match status" value="1"/>
</dbReference>
<evidence type="ECO:0000256" key="2">
    <source>
        <dbReference type="ARBA" id="ARBA00022475"/>
    </source>
</evidence>
<dbReference type="InterPro" id="IPR003838">
    <property type="entry name" value="ABC3_permease_C"/>
</dbReference>
<keyword evidence="4 6" id="KW-1133">Transmembrane helix</keyword>
<feature type="transmembrane region" description="Helical" evidence="6">
    <location>
        <begin position="693"/>
        <end position="716"/>
    </location>
</feature>
<organism evidence="8 9">
    <name type="scientific">Actinomyces denticolens</name>
    <dbReference type="NCBI Taxonomy" id="52767"/>
    <lineage>
        <taxon>Bacteria</taxon>
        <taxon>Bacillati</taxon>
        <taxon>Actinomycetota</taxon>
        <taxon>Actinomycetes</taxon>
        <taxon>Actinomycetales</taxon>
        <taxon>Actinomycetaceae</taxon>
        <taxon>Actinomyces</taxon>
    </lineage>
</organism>
<gene>
    <name evidence="8" type="ORF">SAMN05216246_10853</name>
</gene>
<evidence type="ECO:0000256" key="1">
    <source>
        <dbReference type="ARBA" id="ARBA00004651"/>
    </source>
</evidence>
<keyword evidence="2" id="KW-1003">Cell membrane</keyword>
<keyword evidence="5 6" id="KW-0472">Membrane</keyword>
<evidence type="ECO:0000259" key="7">
    <source>
        <dbReference type="Pfam" id="PF02687"/>
    </source>
</evidence>
<name>A0ABY1ICX4_9ACTO</name>
<comment type="subcellular location">
    <subcellularLocation>
        <location evidence="1">Cell membrane</location>
        <topology evidence="1">Multi-pass membrane protein</topology>
    </subcellularLocation>
</comment>
<evidence type="ECO:0000256" key="3">
    <source>
        <dbReference type="ARBA" id="ARBA00022692"/>
    </source>
</evidence>
<evidence type="ECO:0000313" key="9">
    <source>
        <dbReference type="Proteomes" id="UP000184390"/>
    </source>
</evidence>
<proteinExistence type="predicted"/>
<evidence type="ECO:0000256" key="6">
    <source>
        <dbReference type="SAM" id="Phobius"/>
    </source>
</evidence>